<evidence type="ECO:0000313" key="2">
    <source>
        <dbReference type="EMBL" id="AEE51343.1"/>
    </source>
</evidence>
<dbReference type="KEGG" id="hhy:Halhy_3488"/>
<dbReference type="HOGENOM" id="CLU_012817_15_0_10"/>
<dbReference type="Proteomes" id="UP000008461">
    <property type="component" value="Chromosome"/>
</dbReference>
<dbReference type="GO" id="GO:0015562">
    <property type="term" value="F:efflux transmembrane transporter activity"/>
    <property type="evidence" value="ECO:0007669"/>
    <property type="project" value="InterPro"/>
</dbReference>
<dbReference type="Gene3D" id="1.20.1600.10">
    <property type="entry name" value="Outer membrane efflux proteins (OEP)"/>
    <property type="match status" value="1"/>
</dbReference>
<dbReference type="RefSeq" id="WP_013765883.1">
    <property type="nucleotide sequence ID" value="NC_015510.1"/>
</dbReference>
<dbReference type="EMBL" id="CP002691">
    <property type="protein sequence ID" value="AEE51343.1"/>
    <property type="molecule type" value="Genomic_DNA"/>
</dbReference>
<dbReference type="OrthoDB" id="1680428at2"/>
<sequence length="413" mass="46948">MKFVKVVGLAFLMFNVLGVKLAAQPLDSLVQIALRNNPQLKARYTSYQSQLERAPQQNQLPDPRLDFSTQLFPLRMRTWEQAAIIGGMQEFPWPGTLTTRSSLAISEARVSYEQAKAEALNLAYEVRMAWLEYYETLNSIKILEETLTLSRSAERLAMARVESGRGSATEVLKVQLKLRQQAQQLSLLKNRTRFPLSRLNQLLNRPADTPVQINETLNFVELPYQVDSLLAQIRRDHPALSSLRYAKEASRQSEALSKLEGKPDIGLGLDYVIMSKVVEHGLTSDGIDMLMPRIGLRLPLYRNKYAAKSREEQLRRESLDLEAQALVNDFSAILGQALALQEEARLNHAFVAEQLQTLDALINMQEGNFSTNADLYETLLENYQLRLEYQLMDLAAIVKTHQAKAQVEKLIRF</sequence>
<dbReference type="SUPFAM" id="SSF56954">
    <property type="entry name" value="Outer membrane efflux proteins (OEP)"/>
    <property type="match status" value="1"/>
</dbReference>
<dbReference type="STRING" id="760192.Halhy_3488"/>
<protein>
    <submittedName>
        <fullName evidence="2">Outer membrane efflux protein</fullName>
    </submittedName>
</protein>
<dbReference type="PANTHER" id="PTHR30203:SF24">
    <property type="entry name" value="BLR4935 PROTEIN"/>
    <property type="match status" value="1"/>
</dbReference>
<dbReference type="AlphaFoldDB" id="F4KWK3"/>
<feature type="chain" id="PRO_5003310393" evidence="1">
    <location>
        <begin position="23"/>
        <end position="413"/>
    </location>
</feature>
<keyword evidence="1" id="KW-0732">Signal</keyword>
<evidence type="ECO:0000256" key="1">
    <source>
        <dbReference type="SAM" id="SignalP"/>
    </source>
</evidence>
<accession>F4KWK3</accession>
<keyword evidence="3" id="KW-1185">Reference proteome</keyword>
<feature type="signal peptide" evidence="1">
    <location>
        <begin position="1"/>
        <end position="22"/>
    </location>
</feature>
<evidence type="ECO:0000313" key="3">
    <source>
        <dbReference type="Proteomes" id="UP000008461"/>
    </source>
</evidence>
<reference key="2">
    <citation type="submission" date="2011-04" db="EMBL/GenBank/DDBJ databases">
        <title>Complete sequence of chromosome of Haliscomenobacter hydrossis DSM 1100.</title>
        <authorList>
            <consortium name="US DOE Joint Genome Institute (JGI-PGF)"/>
            <person name="Lucas S."/>
            <person name="Han J."/>
            <person name="Lapidus A."/>
            <person name="Bruce D."/>
            <person name="Goodwin L."/>
            <person name="Pitluck S."/>
            <person name="Peters L."/>
            <person name="Kyrpides N."/>
            <person name="Mavromatis K."/>
            <person name="Ivanova N."/>
            <person name="Ovchinnikova G."/>
            <person name="Pagani I."/>
            <person name="Daligault H."/>
            <person name="Detter J.C."/>
            <person name="Han C."/>
            <person name="Land M."/>
            <person name="Hauser L."/>
            <person name="Markowitz V."/>
            <person name="Cheng J.-F."/>
            <person name="Hugenholtz P."/>
            <person name="Woyke T."/>
            <person name="Wu D."/>
            <person name="Verbarg S."/>
            <person name="Frueling A."/>
            <person name="Brambilla E."/>
            <person name="Klenk H.-P."/>
            <person name="Eisen J.A."/>
        </authorList>
    </citation>
    <scope>NUCLEOTIDE SEQUENCE</scope>
    <source>
        <strain>DSM 1100</strain>
    </source>
</reference>
<dbReference type="InterPro" id="IPR010131">
    <property type="entry name" value="MdtP/NodT-like"/>
</dbReference>
<dbReference type="PANTHER" id="PTHR30203">
    <property type="entry name" value="OUTER MEMBRANE CATION EFFLUX PROTEIN"/>
    <property type="match status" value="1"/>
</dbReference>
<organism evidence="2 3">
    <name type="scientific">Haliscomenobacter hydrossis (strain ATCC 27775 / DSM 1100 / LMG 10767 / O)</name>
    <dbReference type="NCBI Taxonomy" id="760192"/>
    <lineage>
        <taxon>Bacteria</taxon>
        <taxon>Pseudomonadati</taxon>
        <taxon>Bacteroidota</taxon>
        <taxon>Saprospiria</taxon>
        <taxon>Saprospirales</taxon>
        <taxon>Haliscomenobacteraceae</taxon>
        <taxon>Haliscomenobacter</taxon>
    </lineage>
</organism>
<gene>
    <name evidence="2" type="ordered locus">Halhy_3488</name>
</gene>
<proteinExistence type="predicted"/>
<reference evidence="2 3" key="1">
    <citation type="journal article" date="2011" name="Stand. Genomic Sci.">
        <title>Complete genome sequence of Haliscomenobacter hydrossis type strain (O).</title>
        <authorList>
            <consortium name="US DOE Joint Genome Institute (JGI-PGF)"/>
            <person name="Daligault H."/>
            <person name="Lapidus A."/>
            <person name="Zeytun A."/>
            <person name="Nolan M."/>
            <person name="Lucas S."/>
            <person name="Del Rio T.G."/>
            <person name="Tice H."/>
            <person name="Cheng J.F."/>
            <person name="Tapia R."/>
            <person name="Han C."/>
            <person name="Goodwin L."/>
            <person name="Pitluck S."/>
            <person name="Liolios K."/>
            <person name="Pagani I."/>
            <person name="Ivanova N."/>
            <person name="Huntemann M."/>
            <person name="Mavromatis K."/>
            <person name="Mikhailova N."/>
            <person name="Pati A."/>
            <person name="Chen A."/>
            <person name="Palaniappan K."/>
            <person name="Land M."/>
            <person name="Hauser L."/>
            <person name="Brambilla E.M."/>
            <person name="Rohde M."/>
            <person name="Verbarg S."/>
            <person name="Goker M."/>
            <person name="Bristow J."/>
            <person name="Eisen J.A."/>
            <person name="Markowitz V."/>
            <person name="Hugenholtz P."/>
            <person name="Kyrpides N.C."/>
            <person name="Klenk H.P."/>
            <person name="Woyke T."/>
        </authorList>
    </citation>
    <scope>NUCLEOTIDE SEQUENCE [LARGE SCALE GENOMIC DNA]</scope>
    <source>
        <strain evidence="3">ATCC 27775 / DSM 1100 / LMG 10767 / O</strain>
    </source>
</reference>
<name>F4KWK3_HALH1</name>
<dbReference type="eggNOG" id="COG1538">
    <property type="taxonomic scope" value="Bacteria"/>
</dbReference>